<organism evidence="1 2">
    <name type="scientific">Puccinia graminis f. sp. tritici (strain CRL 75-36-700-3 / race SCCL)</name>
    <name type="common">Black stem rust fungus</name>
    <dbReference type="NCBI Taxonomy" id="418459"/>
    <lineage>
        <taxon>Eukaryota</taxon>
        <taxon>Fungi</taxon>
        <taxon>Dikarya</taxon>
        <taxon>Basidiomycota</taxon>
        <taxon>Pucciniomycotina</taxon>
        <taxon>Pucciniomycetes</taxon>
        <taxon>Pucciniales</taxon>
        <taxon>Pucciniaceae</taxon>
        <taxon>Puccinia</taxon>
    </lineage>
</organism>
<dbReference type="KEGG" id="pgr:PGTG_21249"/>
<protein>
    <submittedName>
        <fullName evidence="1">Uncharacterized protein</fullName>
    </submittedName>
</protein>
<dbReference type="STRING" id="418459.H6QQU7"/>
<sequence length="320" mass="37135">MESEFDVVKIFRWVDDNLFVKTRDSTCNMNTVAKRSVKLGVATSVEKCTEFAAEQKFIGFVWNGNKKTVRFPEAKLQQQKEQISEFLQPGREFKFTDAEILAGRLNHVLLLLPQLRSYSRSVYRWMNEWKKKWATRTVPKDVLEDLLFWLTTLNDYAHTRLCPLVDPMEINWGGDASTSFGIGVLIGKRWAQLRLKENWSNTQPKQTIALLETVAIRIGILMFLAIGVGLKGRNFIIWTDNTTTENVLRSRKSNDFHSNHEWKQIQELLIRKDVDITPLRVTSKDNVSDSLSRGVQYPHVSKNRVWLDIAEDLSPFMFHV</sequence>
<dbReference type="PANTHER" id="PTHR33050">
    <property type="entry name" value="REVERSE TRANSCRIPTASE DOMAIN-CONTAINING PROTEIN"/>
    <property type="match status" value="1"/>
</dbReference>
<name>H6QQU7_PUCGT</name>
<dbReference type="InterPro" id="IPR043502">
    <property type="entry name" value="DNA/RNA_pol_sf"/>
</dbReference>
<dbReference type="RefSeq" id="XP_003890111.1">
    <property type="nucleotide sequence ID" value="XM_003890062.1"/>
</dbReference>
<evidence type="ECO:0000313" key="2">
    <source>
        <dbReference type="Proteomes" id="UP000008783"/>
    </source>
</evidence>
<dbReference type="VEuPathDB" id="FungiDB:PGTG_21249"/>
<evidence type="ECO:0000313" key="1">
    <source>
        <dbReference type="EMBL" id="EHS62876.1"/>
    </source>
</evidence>
<dbReference type="Proteomes" id="UP000008783">
    <property type="component" value="Unassembled WGS sequence"/>
</dbReference>
<proteinExistence type="predicted"/>
<reference evidence="2" key="1">
    <citation type="journal article" date="2011" name="Proc. Natl. Acad. Sci. U.S.A.">
        <title>Obligate biotrophy features unraveled by the genomic analysis of rust fungi.</title>
        <authorList>
            <person name="Duplessis S."/>
            <person name="Cuomo C.A."/>
            <person name="Lin Y.-C."/>
            <person name="Aerts A."/>
            <person name="Tisserant E."/>
            <person name="Veneault-Fourrey C."/>
            <person name="Joly D.L."/>
            <person name="Hacquard S."/>
            <person name="Amselem J."/>
            <person name="Cantarel B.L."/>
            <person name="Chiu R."/>
            <person name="Coutinho P.M."/>
            <person name="Feau N."/>
            <person name="Field M."/>
            <person name="Frey P."/>
            <person name="Gelhaye E."/>
            <person name="Goldberg J."/>
            <person name="Grabherr M.G."/>
            <person name="Kodira C.D."/>
            <person name="Kohler A."/>
            <person name="Kuees U."/>
            <person name="Lindquist E.A."/>
            <person name="Lucas S.M."/>
            <person name="Mago R."/>
            <person name="Mauceli E."/>
            <person name="Morin E."/>
            <person name="Murat C."/>
            <person name="Pangilinan J.L."/>
            <person name="Park R."/>
            <person name="Pearson M."/>
            <person name="Quesneville H."/>
            <person name="Rouhier N."/>
            <person name="Sakthikumar S."/>
            <person name="Salamov A.A."/>
            <person name="Schmutz J."/>
            <person name="Selles B."/>
            <person name="Shapiro H."/>
            <person name="Tanguay P."/>
            <person name="Tuskan G.A."/>
            <person name="Henrissat B."/>
            <person name="Van de Peer Y."/>
            <person name="Rouze P."/>
            <person name="Ellis J.G."/>
            <person name="Dodds P.N."/>
            <person name="Schein J.E."/>
            <person name="Zhong S."/>
            <person name="Hamelin R.C."/>
            <person name="Grigoriev I.V."/>
            <person name="Szabo L.J."/>
            <person name="Martin F."/>
        </authorList>
    </citation>
    <scope>NUCLEOTIDE SEQUENCE [LARGE SCALE GENOMIC DNA]</scope>
    <source>
        <strain evidence="2">CRL 75-36-700-3 / race SCCL</strain>
    </source>
</reference>
<dbReference type="InParanoid" id="H6QQU7"/>
<dbReference type="AlphaFoldDB" id="H6QQU7"/>
<dbReference type="PANTHER" id="PTHR33050:SF7">
    <property type="entry name" value="RIBONUCLEASE H"/>
    <property type="match status" value="1"/>
</dbReference>
<dbReference type="InterPro" id="IPR052055">
    <property type="entry name" value="Hepadnavirus_pol/RT"/>
</dbReference>
<dbReference type="HOGENOM" id="CLU_066701_1_0_1"/>
<accession>H6QQU7</accession>
<dbReference type="EMBL" id="DS178275">
    <property type="protein sequence ID" value="EHS62876.1"/>
    <property type="molecule type" value="Genomic_DNA"/>
</dbReference>
<keyword evidence="2" id="KW-1185">Reference proteome</keyword>
<dbReference type="SUPFAM" id="SSF56672">
    <property type="entry name" value="DNA/RNA polymerases"/>
    <property type="match status" value="1"/>
</dbReference>
<gene>
    <name evidence="1" type="ORF">PGTG_21249</name>
</gene>
<dbReference type="GeneID" id="13541511"/>
<dbReference type="OrthoDB" id="5149081at2759"/>